<evidence type="ECO:0000313" key="2">
    <source>
        <dbReference type="EMBL" id="VEN53678.1"/>
    </source>
</evidence>
<accession>A0A653D0M1</accession>
<protein>
    <submittedName>
        <fullName evidence="2">Uncharacterized protein</fullName>
    </submittedName>
</protein>
<keyword evidence="3" id="KW-1185">Reference proteome</keyword>
<dbReference type="Proteomes" id="UP000410492">
    <property type="component" value="Unassembled WGS sequence"/>
</dbReference>
<dbReference type="EMBL" id="CAACVG010009599">
    <property type="protein sequence ID" value="VEN53678.1"/>
    <property type="molecule type" value="Genomic_DNA"/>
</dbReference>
<evidence type="ECO:0000313" key="3">
    <source>
        <dbReference type="Proteomes" id="UP000410492"/>
    </source>
</evidence>
<organism evidence="2 3">
    <name type="scientific">Callosobruchus maculatus</name>
    <name type="common">Southern cowpea weevil</name>
    <name type="synonym">Pulse bruchid</name>
    <dbReference type="NCBI Taxonomy" id="64391"/>
    <lineage>
        <taxon>Eukaryota</taxon>
        <taxon>Metazoa</taxon>
        <taxon>Ecdysozoa</taxon>
        <taxon>Arthropoda</taxon>
        <taxon>Hexapoda</taxon>
        <taxon>Insecta</taxon>
        <taxon>Pterygota</taxon>
        <taxon>Neoptera</taxon>
        <taxon>Endopterygota</taxon>
        <taxon>Coleoptera</taxon>
        <taxon>Polyphaga</taxon>
        <taxon>Cucujiformia</taxon>
        <taxon>Chrysomeloidea</taxon>
        <taxon>Chrysomelidae</taxon>
        <taxon>Bruchinae</taxon>
        <taxon>Bruchini</taxon>
        <taxon>Callosobruchus</taxon>
    </lineage>
</organism>
<evidence type="ECO:0000256" key="1">
    <source>
        <dbReference type="SAM" id="MobiDB-lite"/>
    </source>
</evidence>
<dbReference type="OrthoDB" id="10069532at2759"/>
<sequence length="204" mass="23963">MAYLLVEFDDGGIAVVAKSKLMPRKKQVFWPPVKQQTNFDRYVKDLIEADTGNWRPFVIKRLFHETDDFEKAQKKLKQVQFQSDLASSDLEEGDDIPRKRARKHPPEETETSSIPIWKRDTIFQEKWQESLHQKKLKQVQFQTDLASSDLEEGDDIPKKRARKPPPSFLLVIAERLRLKGLKEVVRARRLSRDLVLIKIDRDNL</sequence>
<gene>
    <name evidence="2" type="ORF">CALMAC_LOCUS13401</name>
</gene>
<reference evidence="2 3" key="1">
    <citation type="submission" date="2019-01" db="EMBL/GenBank/DDBJ databases">
        <authorList>
            <person name="Sayadi A."/>
        </authorList>
    </citation>
    <scope>NUCLEOTIDE SEQUENCE [LARGE SCALE GENOMIC DNA]</scope>
</reference>
<proteinExistence type="predicted"/>
<dbReference type="AlphaFoldDB" id="A0A653D0M1"/>
<feature type="region of interest" description="Disordered" evidence="1">
    <location>
        <begin position="87"/>
        <end position="114"/>
    </location>
</feature>
<name>A0A653D0M1_CALMS</name>